<reference evidence="2 3" key="1">
    <citation type="submission" date="2014-12" db="EMBL/GenBank/DDBJ databases">
        <title>Draft genome sequence of Cohnella kolymensis strain B-2846.</title>
        <authorList>
            <person name="Karlyshev A.V."/>
            <person name="Kudryashova E.B."/>
        </authorList>
    </citation>
    <scope>NUCLEOTIDE SEQUENCE [LARGE SCALE GENOMIC DNA]</scope>
    <source>
        <strain evidence="2 3">VKM B-2846</strain>
    </source>
</reference>
<accession>A0ABR5A3H6</accession>
<organism evidence="2 3">
    <name type="scientific">Cohnella kolymensis</name>
    <dbReference type="NCBI Taxonomy" id="1590652"/>
    <lineage>
        <taxon>Bacteria</taxon>
        <taxon>Bacillati</taxon>
        <taxon>Bacillota</taxon>
        <taxon>Bacilli</taxon>
        <taxon>Bacillales</taxon>
        <taxon>Paenibacillaceae</taxon>
        <taxon>Cohnella</taxon>
    </lineage>
</organism>
<feature type="transmembrane region" description="Helical" evidence="1">
    <location>
        <begin position="117"/>
        <end position="143"/>
    </location>
</feature>
<keyword evidence="3" id="KW-1185">Reference proteome</keyword>
<gene>
    <name evidence="2" type="ORF">SD71_12745</name>
</gene>
<feature type="transmembrane region" description="Helical" evidence="1">
    <location>
        <begin position="84"/>
        <end position="110"/>
    </location>
</feature>
<protein>
    <recommendedName>
        <fullName evidence="4">Yip1 domain-containing protein</fullName>
    </recommendedName>
</protein>
<evidence type="ECO:0000256" key="1">
    <source>
        <dbReference type="SAM" id="Phobius"/>
    </source>
</evidence>
<proteinExistence type="predicted"/>
<evidence type="ECO:0008006" key="4">
    <source>
        <dbReference type="Google" id="ProtNLM"/>
    </source>
</evidence>
<name>A0ABR5A3H6_9BACL</name>
<keyword evidence="1" id="KW-0812">Transmembrane</keyword>
<dbReference type="EMBL" id="JXAL01000019">
    <property type="protein sequence ID" value="KIL35608.1"/>
    <property type="molecule type" value="Genomic_DNA"/>
</dbReference>
<keyword evidence="1" id="KW-1133">Transmembrane helix</keyword>
<evidence type="ECO:0000313" key="2">
    <source>
        <dbReference type="EMBL" id="KIL35608.1"/>
    </source>
</evidence>
<dbReference type="Proteomes" id="UP000054526">
    <property type="component" value="Unassembled WGS sequence"/>
</dbReference>
<keyword evidence="1" id="KW-0472">Membrane</keyword>
<dbReference type="RefSeq" id="WP_041063797.1">
    <property type="nucleotide sequence ID" value="NZ_JXAL01000019.1"/>
</dbReference>
<comment type="caution">
    <text evidence="2">The sequence shown here is derived from an EMBL/GenBank/DDBJ whole genome shotgun (WGS) entry which is preliminary data.</text>
</comment>
<evidence type="ECO:0000313" key="3">
    <source>
        <dbReference type="Proteomes" id="UP000054526"/>
    </source>
</evidence>
<sequence length="148" mass="15721">MSEQEPFDNKPAFEPVREPNAPLKHSGFGIASFIMGIVGILGLIIVTTVIVSLVSSTLDLSTLVDPNGNPTMTEEEIIAAVTPILPYIILFPLFIVIHFIGLILGIIGLARAGYRKMFAIIGTILNGMVLLLVLLLLIIGLAAGMSAP</sequence>
<feature type="transmembrane region" description="Helical" evidence="1">
    <location>
        <begin position="27"/>
        <end position="54"/>
    </location>
</feature>